<evidence type="ECO:0000313" key="4">
    <source>
        <dbReference type="EMBL" id="SEW01618.1"/>
    </source>
</evidence>
<reference evidence="4 5" key="1">
    <citation type="submission" date="2016-10" db="EMBL/GenBank/DDBJ databases">
        <authorList>
            <person name="de Groot N.N."/>
        </authorList>
    </citation>
    <scope>NUCLEOTIDE SEQUENCE [LARGE SCALE GENOMIC DNA]</scope>
    <source>
        <strain evidence="4 5">DSM 29439</strain>
    </source>
</reference>
<sequence length="153" mass="16611">MSISFKTPRLAVRGLILHESRLLMVNAYGGGVSDLLCLPGGGVEPGASLPDNLIREVHEETGLTISVDAPALVNEFHDPGTGFHQVEIVFHCQLKCGRLDPAWQDPEAIVTDRKWVSRDQIAGLHVRPLSLPDLAWGDAQVAPSYDALEAIVR</sequence>
<evidence type="ECO:0000313" key="5">
    <source>
        <dbReference type="Proteomes" id="UP000199650"/>
    </source>
</evidence>
<protein>
    <submittedName>
        <fullName evidence="4">ADP-ribose pyrophosphatase YjhB, NUDIX family</fullName>
    </submittedName>
</protein>
<dbReference type="EMBL" id="FOJB01000001">
    <property type="protein sequence ID" value="SEW01618.1"/>
    <property type="molecule type" value="Genomic_DNA"/>
</dbReference>
<gene>
    <name evidence="4" type="ORF">SAMN05444851_0884</name>
</gene>
<accession>A0A1I0NL52</accession>
<dbReference type="InterPro" id="IPR000086">
    <property type="entry name" value="NUDIX_hydrolase_dom"/>
</dbReference>
<dbReference type="PANTHER" id="PTHR43046">
    <property type="entry name" value="GDP-MANNOSE MANNOSYL HYDROLASE"/>
    <property type="match status" value="1"/>
</dbReference>
<evidence type="ECO:0000256" key="1">
    <source>
        <dbReference type="ARBA" id="ARBA00001946"/>
    </source>
</evidence>
<keyword evidence="2" id="KW-0378">Hydrolase</keyword>
<dbReference type="InterPro" id="IPR015797">
    <property type="entry name" value="NUDIX_hydrolase-like_dom_sf"/>
</dbReference>
<dbReference type="AlphaFoldDB" id="A0A1I0NL52"/>
<dbReference type="STRING" id="1173584.SAMN05444851_0884"/>
<name>A0A1I0NL52_9RHOB</name>
<dbReference type="OrthoDB" id="9761969at2"/>
<dbReference type="SUPFAM" id="SSF55811">
    <property type="entry name" value="Nudix"/>
    <property type="match status" value="1"/>
</dbReference>
<dbReference type="PROSITE" id="PS51462">
    <property type="entry name" value="NUDIX"/>
    <property type="match status" value="1"/>
</dbReference>
<dbReference type="GO" id="GO:0016787">
    <property type="term" value="F:hydrolase activity"/>
    <property type="evidence" value="ECO:0007669"/>
    <property type="project" value="UniProtKB-KW"/>
</dbReference>
<dbReference type="Gene3D" id="3.90.79.10">
    <property type="entry name" value="Nucleoside Triphosphate Pyrophosphohydrolase"/>
    <property type="match status" value="1"/>
</dbReference>
<dbReference type="RefSeq" id="WP_091428625.1">
    <property type="nucleotide sequence ID" value="NZ_FOJB01000001.1"/>
</dbReference>
<dbReference type="Pfam" id="PF00293">
    <property type="entry name" value="NUDIX"/>
    <property type="match status" value="1"/>
</dbReference>
<keyword evidence="5" id="KW-1185">Reference proteome</keyword>
<dbReference type="PANTHER" id="PTHR43046:SF14">
    <property type="entry name" value="MUTT_NUDIX FAMILY PROTEIN"/>
    <property type="match status" value="1"/>
</dbReference>
<evidence type="ECO:0000256" key="2">
    <source>
        <dbReference type="ARBA" id="ARBA00022801"/>
    </source>
</evidence>
<dbReference type="Proteomes" id="UP000199650">
    <property type="component" value="Unassembled WGS sequence"/>
</dbReference>
<evidence type="ECO:0000259" key="3">
    <source>
        <dbReference type="PROSITE" id="PS51462"/>
    </source>
</evidence>
<proteinExistence type="predicted"/>
<comment type="cofactor">
    <cofactor evidence="1">
        <name>Mg(2+)</name>
        <dbReference type="ChEBI" id="CHEBI:18420"/>
    </cofactor>
</comment>
<organism evidence="4 5">
    <name type="scientific">Aliiroseovarius sediminilitoris</name>
    <dbReference type="NCBI Taxonomy" id="1173584"/>
    <lineage>
        <taxon>Bacteria</taxon>
        <taxon>Pseudomonadati</taxon>
        <taxon>Pseudomonadota</taxon>
        <taxon>Alphaproteobacteria</taxon>
        <taxon>Rhodobacterales</taxon>
        <taxon>Paracoccaceae</taxon>
        <taxon>Aliiroseovarius</taxon>
    </lineage>
</organism>
<feature type="domain" description="Nudix hydrolase" evidence="3">
    <location>
        <begin position="7"/>
        <end position="139"/>
    </location>
</feature>